<sequence>MDKVAQMLGKIACFLFLVAIFIIGKYIDENKTKYSSNLNSVADSVNIADSKPAVRVLEKIGNYNLTTSTTGVNLRNLGPFHFLPNHKNPCWRRIESNKTLTRCIPYFYLIGCEKCGSSDLWYRLLQHPEIAATDKETLHWINKNRFHGLPFEFYLDWFQAAVEDFYEECRRTHTDRYCVNTKKPEQSRIGQIWKGIYYIHFGEFYRVFPKEQILVLKLDDCKINYDECLNRTFKFLGISPVTEEFYKALNTNYTVKNTRQYPARMWNSTKRMLEEFYKPYNDELVKMLGPHFNFSTKYSP</sequence>
<dbReference type="Gene3D" id="3.40.50.300">
    <property type="entry name" value="P-loop containing nucleotide triphosphate hydrolases"/>
    <property type="match status" value="2"/>
</dbReference>
<evidence type="ECO:0000313" key="4">
    <source>
        <dbReference type="Proteomes" id="UP001164746"/>
    </source>
</evidence>
<dbReference type="InterPro" id="IPR027417">
    <property type="entry name" value="P-loop_NTPase"/>
</dbReference>
<protein>
    <submittedName>
        <fullName evidence="3">CHSTF-like protein</fullName>
    </submittedName>
</protein>
<keyword evidence="1" id="KW-1133">Transmembrane helix</keyword>
<organism evidence="3 4">
    <name type="scientific">Mya arenaria</name>
    <name type="common">Soft-shell clam</name>
    <dbReference type="NCBI Taxonomy" id="6604"/>
    <lineage>
        <taxon>Eukaryota</taxon>
        <taxon>Metazoa</taxon>
        <taxon>Spiralia</taxon>
        <taxon>Lophotrochozoa</taxon>
        <taxon>Mollusca</taxon>
        <taxon>Bivalvia</taxon>
        <taxon>Autobranchia</taxon>
        <taxon>Heteroconchia</taxon>
        <taxon>Euheterodonta</taxon>
        <taxon>Imparidentia</taxon>
        <taxon>Neoheterodontei</taxon>
        <taxon>Myida</taxon>
        <taxon>Myoidea</taxon>
        <taxon>Myidae</taxon>
        <taxon>Mya</taxon>
    </lineage>
</organism>
<dbReference type="SUPFAM" id="SSF52540">
    <property type="entry name" value="P-loop containing nucleoside triphosphate hydrolases"/>
    <property type="match status" value="1"/>
</dbReference>
<feature type="transmembrane region" description="Helical" evidence="1">
    <location>
        <begin position="7"/>
        <end position="27"/>
    </location>
</feature>
<dbReference type="PANTHER" id="PTHR15723:SF0">
    <property type="entry name" value="CARBOHYDRATE SULFOTRANSFERASE 15"/>
    <property type="match status" value="1"/>
</dbReference>
<gene>
    <name evidence="3" type="ORF">MAR_013244</name>
</gene>
<feature type="domain" description="Sulfotransferase" evidence="2">
    <location>
        <begin position="190"/>
        <end position="265"/>
    </location>
</feature>
<evidence type="ECO:0000313" key="3">
    <source>
        <dbReference type="EMBL" id="WAR27540.1"/>
    </source>
</evidence>
<name>A0ABY7FZZ4_MYAAR</name>
<proteinExistence type="predicted"/>
<accession>A0ABY7FZZ4</accession>
<dbReference type="InterPro" id="IPR052654">
    <property type="entry name" value="CS_Sulfotransferase"/>
</dbReference>
<evidence type="ECO:0000259" key="2">
    <source>
        <dbReference type="Pfam" id="PF00685"/>
    </source>
</evidence>
<dbReference type="PANTHER" id="PTHR15723">
    <property type="entry name" value="CARBOHYDRATE SULFOTRANSFERASE 15"/>
    <property type="match status" value="1"/>
</dbReference>
<dbReference type="InterPro" id="IPR000863">
    <property type="entry name" value="Sulfotransferase_dom"/>
</dbReference>
<keyword evidence="1" id="KW-0472">Membrane</keyword>
<keyword evidence="4" id="KW-1185">Reference proteome</keyword>
<reference evidence="3" key="1">
    <citation type="submission" date="2022-11" db="EMBL/GenBank/DDBJ databases">
        <title>Centuries of genome instability and evolution in soft-shell clam transmissible cancer (bioRxiv).</title>
        <authorList>
            <person name="Hart S.F.M."/>
            <person name="Yonemitsu M.A."/>
            <person name="Giersch R.M."/>
            <person name="Beal B.F."/>
            <person name="Arriagada G."/>
            <person name="Davis B.W."/>
            <person name="Ostrander E.A."/>
            <person name="Goff S.P."/>
            <person name="Metzger M.J."/>
        </authorList>
    </citation>
    <scope>NUCLEOTIDE SEQUENCE</scope>
    <source>
        <strain evidence="3">MELC-2E11</strain>
        <tissue evidence="3">Siphon/mantle</tissue>
    </source>
</reference>
<keyword evidence="1" id="KW-0812">Transmembrane</keyword>
<dbReference type="EMBL" id="CP111026">
    <property type="protein sequence ID" value="WAR27540.1"/>
    <property type="molecule type" value="Genomic_DNA"/>
</dbReference>
<evidence type="ECO:0000256" key="1">
    <source>
        <dbReference type="SAM" id="Phobius"/>
    </source>
</evidence>
<dbReference type="Proteomes" id="UP001164746">
    <property type="component" value="Chromosome 15"/>
</dbReference>
<dbReference type="Pfam" id="PF00685">
    <property type="entry name" value="Sulfotransfer_1"/>
    <property type="match status" value="1"/>
</dbReference>